<dbReference type="InterPro" id="IPR002509">
    <property type="entry name" value="NODB_dom"/>
</dbReference>
<gene>
    <name evidence="4" type="ORF">M6D89_09380</name>
</gene>
<feature type="signal peptide" evidence="2">
    <location>
        <begin position="1"/>
        <end position="21"/>
    </location>
</feature>
<dbReference type="PANTHER" id="PTHR34216">
    <property type="match status" value="1"/>
</dbReference>
<evidence type="ECO:0000259" key="3">
    <source>
        <dbReference type="PROSITE" id="PS51677"/>
    </source>
</evidence>
<dbReference type="SUPFAM" id="SSF88713">
    <property type="entry name" value="Glycoside hydrolase/deacetylase"/>
    <property type="match status" value="1"/>
</dbReference>
<protein>
    <submittedName>
        <fullName evidence="4">Polysaccharide deacetylase family protein</fullName>
    </submittedName>
</protein>
<feature type="domain" description="NodB homology" evidence="3">
    <location>
        <begin position="31"/>
        <end position="261"/>
    </location>
</feature>
<dbReference type="Gene3D" id="3.20.20.370">
    <property type="entry name" value="Glycoside hydrolase/deacetylase"/>
    <property type="match status" value="1"/>
</dbReference>
<dbReference type="Proteomes" id="UP001139319">
    <property type="component" value="Unassembled WGS sequence"/>
</dbReference>
<accession>A0A9X2HW54</accession>
<keyword evidence="1 2" id="KW-0732">Signal</keyword>
<dbReference type="GO" id="GO:0016810">
    <property type="term" value="F:hydrolase activity, acting on carbon-nitrogen (but not peptide) bonds"/>
    <property type="evidence" value="ECO:0007669"/>
    <property type="project" value="InterPro"/>
</dbReference>
<dbReference type="AlphaFoldDB" id="A0A9X2HW54"/>
<dbReference type="InterPro" id="IPR011330">
    <property type="entry name" value="Glyco_hydro/deAcase_b/a-brl"/>
</dbReference>
<feature type="chain" id="PRO_5040872053" evidence="2">
    <location>
        <begin position="22"/>
        <end position="261"/>
    </location>
</feature>
<reference evidence="4" key="2">
    <citation type="submission" date="2023-01" db="EMBL/GenBank/DDBJ databases">
        <title>Gilvimarinus xylanilyticus HB14 isolated from Caulerpa lentillifera aquaculture base in Hainan, China.</title>
        <authorList>
            <person name="Zhang Y.-J."/>
        </authorList>
    </citation>
    <scope>NUCLEOTIDE SEQUENCE</scope>
    <source>
        <strain evidence="4">HB14</strain>
    </source>
</reference>
<sequence>MRLLQNSLLSLCFTLAMPLAAAEGPWQGKRAAVALTYDDSLNVHLDTVIPALNELELKGTFYLTIAADGFSQRMAEWRAAAADGHELGNHTLFHPCNGQGPGREWVAAERDLSTWTLGRILGNIEVANTTLQALDGKTERTFAYPCGDTLAGGESYLEAIKPLFAGARGVAPGFPSPDNAERFNLAAHVINGQSIEQLKALVDNAIAQQGLLVFLFHGVGGEHPLNLEADTHAQLLDYLHAQQHQLWVAPMVDIASALAGE</sequence>
<evidence type="ECO:0000256" key="1">
    <source>
        <dbReference type="ARBA" id="ARBA00022729"/>
    </source>
</evidence>
<keyword evidence="5" id="KW-1185">Reference proteome</keyword>
<dbReference type="Pfam" id="PF01522">
    <property type="entry name" value="Polysacc_deac_1"/>
    <property type="match status" value="1"/>
</dbReference>
<dbReference type="PROSITE" id="PS51677">
    <property type="entry name" value="NODB"/>
    <property type="match status" value="1"/>
</dbReference>
<dbReference type="CDD" id="cd10967">
    <property type="entry name" value="CE4_GLA_like_6s"/>
    <property type="match status" value="1"/>
</dbReference>
<dbReference type="GO" id="GO:0005975">
    <property type="term" value="P:carbohydrate metabolic process"/>
    <property type="evidence" value="ECO:0007669"/>
    <property type="project" value="InterPro"/>
</dbReference>
<dbReference type="InterPro" id="IPR051398">
    <property type="entry name" value="Polysacch_Deacetylase"/>
</dbReference>
<comment type="caution">
    <text evidence="4">The sequence shown here is derived from an EMBL/GenBank/DDBJ whole genome shotgun (WGS) entry which is preliminary data.</text>
</comment>
<reference evidence="4" key="1">
    <citation type="submission" date="2022-05" db="EMBL/GenBank/DDBJ databases">
        <authorList>
            <person name="Sun H.-N."/>
        </authorList>
    </citation>
    <scope>NUCLEOTIDE SEQUENCE</scope>
    <source>
        <strain evidence="4">HB14</strain>
    </source>
</reference>
<dbReference type="RefSeq" id="WP_253967805.1">
    <property type="nucleotide sequence ID" value="NZ_JAMFTH010000002.1"/>
</dbReference>
<dbReference type="PANTHER" id="PTHR34216:SF11">
    <property type="entry name" value="CHITOOLIGOSACCHARIDE DEACETYLASE"/>
    <property type="match status" value="1"/>
</dbReference>
<name>A0A9X2HW54_9GAMM</name>
<dbReference type="EMBL" id="JAMFTH010000002">
    <property type="protein sequence ID" value="MCP8899508.1"/>
    <property type="molecule type" value="Genomic_DNA"/>
</dbReference>
<evidence type="ECO:0000256" key="2">
    <source>
        <dbReference type="SAM" id="SignalP"/>
    </source>
</evidence>
<evidence type="ECO:0000313" key="4">
    <source>
        <dbReference type="EMBL" id="MCP8899508.1"/>
    </source>
</evidence>
<proteinExistence type="predicted"/>
<evidence type="ECO:0000313" key="5">
    <source>
        <dbReference type="Proteomes" id="UP001139319"/>
    </source>
</evidence>
<organism evidence="4 5">
    <name type="scientific">Gilvimarinus xylanilyticus</name>
    <dbReference type="NCBI Taxonomy" id="2944139"/>
    <lineage>
        <taxon>Bacteria</taxon>
        <taxon>Pseudomonadati</taxon>
        <taxon>Pseudomonadota</taxon>
        <taxon>Gammaproteobacteria</taxon>
        <taxon>Cellvibrionales</taxon>
        <taxon>Cellvibrionaceae</taxon>
        <taxon>Gilvimarinus</taxon>
    </lineage>
</organism>